<organism evidence="2">
    <name type="scientific">Octopus bimaculoides</name>
    <name type="common">California two-spotted octopus</name>
    <dbReference type="NCBI Taxonomy" id="37653"/>
    <lineage>
        <taxon>Eukaryota</taxon>
        <taxon>Metazoa</taxon>
        <taxon>Spiralia</taxon>
        <taxon>Lophotrochozoa</taxon>
        <taxon>Mollusca</taxon>
        <taxon>Cephalopoda</taxon>
        <taxon>Coleoidea</taxon>
        <taxon>Octopodiformes</taxon>
        <taxon>Octopoda</taxon>
        <taxon>Incirrata</taxon>
        <taxon>Octopodidae</taxon>
        <taxon>Octopus</taxon>
    </lineage>
</organism>
<protein>
    <recommendedName>
        <fullName evidence="1">SANT domain-containing protein</fullName>
    </recommendedName>
</protein>
<gene>
    <name evidence="2" type="ORF">OCBIM_22009669mg</name>
</gene>
<dbReference type="InterPro" id="IPR001005">
    <property type="entry name" value="SANT/Myb"/>
</dbReference>
<dbReference type="SUPFAM" id="SSF46689">
    <property type="entry name" value="Homeodomain-like"/>
    <property type="match status" value="1"/>
</dbReference>
<evidence type="ECO:0000313" key="2">
    <source>
        <dbReference type="EMBL" id="KOF67412.1"/>
    </source>
</evidence>
<reference evidence="2" key="1">
    <citation type="submission" date="2015-07" db="EMBL/GenBank/DDBJ databases">
        <title>MeaNS - Measles Nucleotide Surveillance Program.</title>
        <authorList>
            <person name="Tran T."/>
            <person name="Druce J."/>
        </authorList>
    </citation>
    <scope>NUCLEOTIDE SEQUENCE</scope>
    <source>
        <strain evidence="2">UCB-OBI-ISO-001</strain>
        <tissue evidence="2">Gonad</tissue>
    </source>
</reference>
<name>A0A0L8FRY5_OCTBM</name>
<proteinExistence type="predicted"/>
<feature type="domain" description="SANT" evidence="1">
    <location>
        <begin position="5"/>
        <end position="41"/>
    </location>
</feature>
<dbReference type="InterPro" id="IPR009057">
    <property type="entry name" value="Homeodomain-like_sf"/>
</dbReference>
<dbReference type="STRING" id="37653.A0A0L8FRY5"/>
<dbReference type="CDD" id="cd00167">
    <property type="entry name" value="SANT"/>
    <property type="match status" value="1"/>
</dbReference>
<dbReference type="Pfam" id="PF00249">
    <property type="entry name" value="Myb_DNA-binding"/>
    <property type="match status" value="1"/>
</dbReference>
<dbReference type="PROSITE" id="PS51293">
    <property type="entry name" value="SANT"/>
    <property type="match status" value="1"/>
</dbReference>
<dbReference type="EMBL" id="KQ427061">
    <property type="protein sequence ID" value="KOF67412.1"/>
    <property type="molecule type" value="Genomic_DNA"/>
</dbReference>
<dbReference type="InterPro" id="IPR017884">
    <property type="entry name" value="SANT_dom"/>
</dbReference>
<dbReference type="Gene3D" id="1.10.10.60">
    <property type="entry name" value="Homeodomain-like"/>
    <property type="match status" value="1"/>
</dbReference>
<accession>A0A0L8FRY5</accession>
<sequence>MSPCSEDGKWTEQEIELLKSSVKRFGEDLNKISDVIKNRTT</sequence>
<dbReference type="AlphaFoldDB" id="A0A0L8FRY5"/>
<evidence type="ECO:0000259" key="1">
    <source>
        <dbReference type="PROSITE" id="PS51293"/>
    </source>
</evidence>